<sequence>MEAKPFILSSLGLQNIYTEEVEFQFIFGNVRVSMNRLFADFISPIVSRLHFSDPTIQSININYNIDSNQNIHVPPIEEIFTNQIIKLFCDIASGKSITIKKEEILSMRIISILIGNDELFEQLCLLYPIDLNHTNIDQYLSELQKFEYLSQITNKNEFNFSSIIDLISSQFYLIDTKKLMKLPKRILYLIIKNKNLKIYNEDRLFNFINSIFYSNNNNNNEDNDSYTIIDFYELLCLDYMSDEILTEFIQKLNAGEVTETIWNNFCHLLINKNSFKNQNTYRYLNPFLNRFEYDGNVLNAFKGIIHFMTKECGGNVHDKGVIIATSSSAKRTEVEAKYALELDNYHSYFFSENEKDSWIKYDFKEKKVIPSFYSIRSYPSSSGSEHLKNWVIEGSYDDCNWQILDSQSRMYCLNNRSAFYTFQIKKKLNLNEGFQYLRLRQTDRNATGRFDLSLSALEFFGEVI</sequence>
<dbReference type="SUPFAM" id="SSF49785">
    <property type="entry name" value="Galactose-binding domain-like"/>
    <property type="match status" value="1"/>
</dbReference>
<name>A0ABR2HET1_9EUKA</name>
<proteinExistence type="predicted"/>
<evidence type="ECO:0008006" key="3">
    <source>
        <dbReference type="Google" id="ProtNLM"/>
    </source>
</evidence>
<dbReference type="Gene3D" id="2.60.120.260">
    <property type="entry name" value="Galactose-binding domain-like"/>
    <property type="match status" value="1"/>
</dbReference>
<comment type="caution">
    <text evidence="1">The sequence shown here is derived from an EMBL/GenBank/DDBJ whole genome shotgun (WGS) entry which is preliminary data.</text>
</comment>
<dbReference type="EMBL" id="JAPFFF010000031">
    <property type="protein sequence ID" value="KAK8845221.1"/>
    <property type="molecule type" value="Genomic_DNA"/>
</dbReference>
<gene>
    <name evidence="1" type="ORF">M9Y10_021405</name>
</gene>
<accession>A0ABR2HET1</accession>
<evidence type="ECO:0000313" key="1">
    <source>
        <dbReference type="EMBL" id="KAK8845221.1"/>
    </source>
</evidence>
<keyword evidence="2" id="KW-1185">Reference proteome</keyword>
<protein>
    <recommendedName>
        <fullName evidence="3">F5/8 type C domain-containing protein</fullName>
    </recommendedName>
</protein>
<dbReference type="InterPro" id="IPR008979">
    <property type="entry name" value="Galactose-bd-like_sf"/>
</dbReference>
<organism evidence="1 2">
    <name type="scientific">Tritrichomonas musculus</name>
    <dbReference type="NCBI Taxonomy" id="1915356"/>
    <lineage>
        <taxon>Eukaryota</taxon>
        <taxon>Metamonada</taxon>
        <taxon>Parabasalia</taxon>
        <taxon>Tritrichomonadida</taxon>
        <taxon>Tritrichomonadidae</taxon>
        <taxon>Tritrichomonas</taxon>
    </lineage>
</organism>
<evidence type="ECO:0000313" key="2">
    <source>
        <dbReference type="Proteomes" id="UP001470230"/>
    </source>
</evidence>
<reference evidence="1 2" key="1">
    <citation type="submission" date="2024-04" db="EMBL/GenBank/DDBJ databases">
        <title>Tritrichomonas musculus Genome.</title>
        <authorList>
            <person name="Alves-Ferreira E."/>
            <person name="Grigg M."/>
            <person name="Lorenzi H."/>
            <person name="Galac M."/>
        </authorList>
    </citation>
    <scope>NUCLEOTIDE SEQUENCE [LARGE SCALE GENOMIC DNA]</scope>
    <source>
        <strain evidence="1 2">EAF2021</strain>
    </source>
</reference>
<dbReference type="Proteomes" id="UP001470230">
    <property type="component" value="Unassembled WGS sequence"/>
</dbReference>